<organism evidence="1 2">
    <name type="scientific">Candidatus Kerfeldbacteria bacterium CG08_land_8_20_14_0_20_42_7</name>
    <dbReference type="NCBI Taxonomy" id="2014245"/>
    <lineage>
        <taxon>Bacteria</taxon>
        <taxon>Candidatus Kerfeldiibacteriota</taxon>
    </lineage>
</organism>
<reference evidence="2" key="1">
    <citation type="submission" date="2017-09" db="EMBL/GenBank/DDBJ databases">
        <title>Depth-based differentiation of microbial function through sediment-hosted aquifers and enrichment of novel symbionts in the deep terrestrial subsurface.</title>
        <authorList>
            <person name="Probst A.J."/>
            <person name="Ladd B."/>
            <person name="Jarett J.K."/>
            <person name="Geller-Mcgrath D.E."/>
            <person name="Sieber C.M.K."/>
            <person name="Emerson J.B."/>
            <person name="Anantharaman K."/>
            <person name="Thomas B.C."/>
            <person name="Malmstrom R."/>
            <person name="Stieglmeier M."/>
            <person name="Klingl A."/>
            <person name="Woyke T."/>
            <person name="Ryan C.M."/>
            <person name="Banfield J.F."/>
        </authorList>
    </citation>
    <scope>NUCLEOTIDE SEQUENCE [LARGE SCALE GENOMIC DNA]</scope>
</reference>
<name>A0A2H0YUX4_9BACT</name>
<gene>
    <name evidence="1" type="ORF">COT25_02530</name>
</gene>
<dbReference type="Proteomes" id="UP000228711">
    <property type="component" value="Unassembled WGS sequence"/>
</dbReference>
<evidence type="ECO:0000313" key="2">
    <source>
        <dbReference type="Proteomes" id="UP000228711"/>
    </source>
</evidence>
<proteinExistence type="predicted"/>
<dbReference type="AlphaFoldDB" id="A0A2H0YUX4"/>
<sequence>MDVYVNGQKTFTCDEVQFSRSVIQDGTGQTHQFAIVLRTHERFGKQSSITFDGQAPREEDWFQGTIGQSFTQVPDGLTFCSSSKGFITFSWPSR</sequence>
<comment type="caution">
    <text evidence="1">The sequence shown here is derived from an EMBL/GenBank/DDBJ whole genome shotgun (WGS) entry which is preliminary data.</text>
</comment>
<protein>
    <submittedName>
        <fullName evidence="1">Uncharacterized protein</fullName>
    </submittedName>
</protein>
<dbReference type="EMBL" id="PEXV01000085">
    <property type="protein sequence ID" value="PIS41552.1"/>
    <property type="molecule type" value="Genomic_DNA"/>
</dbReference>
<accession>A0A2H0YUX4</accession>
<evidence type="ECO:0000313" key="1">
    <source>
        <dbReference type="EMBL" id="PIS41552.1"/>
    </source>
</evidence>